<dbReference type="SUPFAM" id="SSF46689">
    <property type="entry name" value="Homeodomain-like"/>
    <property type="match status" value="1"/>
</dbReference>
<evidence type="ECO:0000256" key="1">
    <source>
        <dbReference type="ARBA" id="ARBA00004123"/>
    </source>
</evidence>
<evidence type="ECO:0000313" key="9">
    <source>
        <dbReference type="Proteomes" id="UP000834106"/>
    </source>
</evidence>
<reference evidence="8" key="1">
    <citation type="submission" date="2023-05" db="EMBL/GenBank/DDBJ databases">
        <authorList>
            <person name="Huff M."/>
        </authorList>
    </citation>
    <scope>NUCLEOTIDE SEQUENCE</scope>
</reference>
<dbReference type="GO" id="GO:0000981">
    <property type="term" value="F:DNA-binding transcription factor activity, RNA polymerase II-specific"/>
    <property type="evidence" value="ECO:0007669"/>
    <property type="project" value="UniProtKB-UniRule"/>
</dbReference>
<comment type="similarity">
    <text evidence="4 6">Belongs to the HD-ZIP homeobox family. Class I subfamily.</text>
</comment>
<keyword evidence="5" id="KW-0539">Nucleus</keyword>
<comment type="subcellular location">
    <subcellularLocation>
        <location evidence="1 5">Nucleus</location>
    </subcellularLocation>
</comment>
<evidence type="ECO:0000259" key="7">
    <source>
        <dbReference type="Pfam" id="PF00046"/>
    </source>
</evidence>
<evidence type="ECO:0000256" key="5">
    <source>
        <dbReference type="RuleBase" id="RU000682"/>
    </source>
</evidence>
<evidence type="ECO:0000256" key="6">
    <source>
        <dbReference type="RuleBase" id="RU369038"/>
    </source>
</evidence>
<accession>A0AAD1ZPF4</accession>
<evidence type="ECO:0000256" key="4">
    <source>
        <dbReference type="ARBA" id="ARBA00025748"/>
    </source>
</evidence>
<evidence type="ECO:0000313" key="8">
    <source>
        <dbReference type="EMBL" id="CAI9770722.1"/>
    </source>
</evidence>
<dbReference type="PANTHER" id="PTHR24326:SF497">
    <property type="entry name" value="HOMEOBOX-LEUCINE ZIPPER PROTEIN HAT5"/>
    <property type="match status" value="1"/>
</dbReference>
<keyword evidence="5" id="KW-0371">Homeobox</keyword>
<organism evidence="8 9">
    <name type="scientific">Fraxinus pennsylvanica</name>
    <dbReference type="NCBI Taxonomy" id="56036"/>
    <lineage>
        <taxon>Eukaryota</taxon>
        <taxon>Viridiplantae</taxon>
        <taxon>Streptophyta</taxon>
        <taxon>Embryophyta</taxon>
        <taxon>Tracheophyta</taxon>
        <taxon>Spermatophyta</taxon>
        <taxon>Magnoliopsida</taxon>
        <taxon>eudicotyledons</taxon>
        <taxon>Gunneridae</taxon>
        <taxon>Pentapetalae</taxon>
        <taxon>asterids</taxon>
        <taxon>lamiids</taxon>
        <taxon>Lamiales</taxon>
        <taxon>Oleaceae</taxon>
        <taxon>Oleeae</taxon>
        <taxon>Fraxinus</taxon>
    </lineage>
</organism>
<dbReference type="Proteomes" id="UP000834106">
    <property type="component" value="Chromosome 11"/>
</dbReference>
<keyword evidence="9" id="KW-1185">Reference proteome</keyword>
<comment type="function">
    <text evidence="6">Transcription factor.</text>
</comment>
<evidence type="ECO:0000256" key="3">
    <source>
        <dbReference type="ARBA" id="ARBA00023163"/>
    </source>
</evidence>
<dbReference type="InterPro" id="IPR001356">
    <property type="entry name" value="HD"/>
</dbReference>
<dbReference type="Gene3D" id="1.10.10.60">
    <property type="entry name" value="Homeodomain-like"/>
    <property type="match status" value="1"/>
</dbReference>
<dbReference type="Pfam" id="PF00046">
    <property type="entry name" value="Homeodomain"/>
    <property type="match status" value="1"/>
</dbReference>
<dbReference type="GO" id="GO:0005634">
    <property type="term" value="C:nucleus"/>
    <property type="evidence" value="ECO:0007669"/>
    <property type="project" value="UniProtKB-SubCell"/>
</dbReference>
<dbReference type="AlphaFoldDB" id="A0AAD1ZPF4"/>
<keyword evidence="2 6" id="KW-0805">Transcription regulation</keyword>
<protein>
    <recommendedName>
        <fullName evidence="6">Homeobox-leucine zipper protein</fullName>
    </recommendedName>
    <alternativeName>
        <fullName evidence="6">HD-ZIP protein</fullName>
    </alternativeName>
    <alternativeName>
        <fullName evidence="6">Homeodomain transcription factor</fullName>
    </alternativeName>
</protein>
<gene>
    <name evidence="8" type="ORF">FPE_LOCUS18152</name>
</gene>
<feature type="domain" description="Homeobox" evidence="7">
    <location>
        <begin position="60"/>
        <end position="94"/>
    </location>
</feature>
<evidence type="ECO:0000256" key="2">
    <source>
        <dbReference type="ARBA" id="ARBA00023015"/>
    </source>
</evidence>
<dbReference type="InterPro" id="IPR009057">
    <property type="entry name" value="Homeodomain-like_sf"/>
</dbReference>
<dbReference type="GO" id="GO:0043565">
    <property type="term" value="F:sequence-specific DNA binding"/>
    <property type="evidence" value="ECO:0007669"/>
    <property type="project" value="TreeGrafter"/>
</dbReference>
<keyword evidence="5" id="KW-0238">DNA-binding</keyword>
<proteinExistence type="inferred from homology"/>
<sequence length="110" mass="12840">MIQGANSMGTRLNLLYFHCTSLRLLKNSPEDLYDEEYYDEQLPKKKRHLTPEQVKFYPTVHLLEKSFETENKLEPDRKTQVAKKLGLQPRQVAVCSCSETTGILLKIIWL</sequence>
<dbReference type="CDD" id="cd00086">
    <property type="entry name" value="homeodomain"/>
    <property type="match status" value="1"/>
</dbReference>
<dbReference type="PANTHER" id="PTHR24326">
    <property type="entry name" value="HOMEOBOX-LEUCINE ZIPPER PROTEIN"/>
    <property type="match status" value="1"/>
</dbReference>
<dbReference type="InterPro" id="IPR045224">
    <property type="entry name" value="HDZip_class_I_plant"/>
</dbReference>
<name>A0AAD1ZPF4_9LAMI</name>
<dbReference type="EMBL" id="OU503046">
    <property type="protein sequence ID" value="CAI9770722.1"/>
    <property type="molecule type" value="Genomic_DNA"/>
</dbReference>
<keyword evidence="3 6" id="KW-0804">Transcription</keyword>
<dbReference type="GO" id="GO:0045893">
    <property type="term" value="P:positive regulation of DNA-templated transcription"/>
    <property type="evidence" value="ECO:0007669"/>
    <property type="project" value="TreeGrafter"/>
</dbReference>